<dbReference type="Proteomes" id="UP001575181">
    <property type="component" value="Unassembled WGS sequence"/>
</dbReference>
<dbReference type="Pfam" id="PF09176">
    <property type="entry name" value="Mpt_N"/>
    <property type="match status" value="1"/>
</dbReference>
<organism evidence="3 4">
    <name type="scientific">Thiohalorhabdus methylotrophus</name>
    <dbReference type="NCBI Taxonomy" id="3242694"/>
    <lineage>
        <taxon>Bacteria</taxon>
        <taxon>Pseudomonadati</taxon>
        <taxon>Pseudomonadota</taxon>
        <taxon>Gammaproteobacteria</taxon>
        <taxon>Thiohalorhabdales</taxon>
        <taxon>Thiohalorhabdaceae</taxon>
        <taxon>Thiohalorhabdus</taxon>
    </lineage>
</organism>
<dbReference type="InterPro" id="IPR015259">
    <property type="entry name" value="Methyl-teptahyd_DH_N"/>
</dbReference>
<dbReference type="EMBL" id="JBGUAW010000006">
    <property type="protein sequence ID" value="MFA9461192.1"/>
    <property type="molecule type" value="Genomic_DNA"/>
</dbReference>
<feature type="domain" description="Methylene-tetrahydromethanopterin dehydrogenase N-terminal" evidence="2">
    <location>
        <begin position="18"/>
        <end position="98"/>
    </location>
</feature>
<evidence type="ECO:0000313" key="3">
    <source>
        <dbReference type="EMBL" id="MFA9461192.1"/>
    </source>
</evidence>
<dbReference type="Gene3D" id="3.40.50.10280">
    <property type="entry name" value="Methylene-tetrahydromethanopterin dehydrogenase, N-terminal domain"/>
    <property type="match status" value="1"/>
</dbReference>
<dbReference type="InterPro" id="IPR037089">
    <property type="entry name" value="Methyl-teptahyd_DH_N_sf"/>
</dbReference>
<proteinExistence type="predicted"/>
<name>A0ABV4TV51_9GAMM</name>
<dbReference type="InterPro" id="IPR046346">
    <property type="entry name" value="Aminoacid_DH-like_N_sf"/>
</dbReference>
<evidence type="ECO:0000259" key="2">
    <source>
        <dbReference type="Pfam" id="PF09176"/>
    </source>
</evidence>
<dbReference type="EC" id="1.5.1.-" evidence="3"/>
<gene>
    <name evidence="3" type="ORF">ACERLL_10180</name>
</gene>
<evidence type="ECO:0000256" key="1">
    <source>
        <dbReference type="ARBA" id="ARBA00023002"/>
    </source>
</evidence>
<reference evidence="3 4" key="1">
    <citation type="submission" date="2024-08" db="EMBL/GenBank/DDBJ databases">
        <title>Whole-genome sequencing of halo(alkali)philic microorganisms from hypersaline lakes.</title>
        <authorList>
            <person name="Sorokin D.Y."/>
            <person name="Merkel A.Y."/>
            <person name="Messina E."/>
            <person name="Yakimov M."/>
        </authorList>
    </citation>
    <scope>NUCLEOTIDE SEQUENCE [LARGE SCALE GENOMIC DNA]</scope>
    <source>
        <strain evidence="3 4">Cl-TMA</strain>
    </source>
</reference>
<sequence length="301" mass="31175">MEQPYLLHMFDPEKNVSPFDINMAYDAGWDAVTPYTEVEEGDITDLVQDAIFSRPPKLGARTGIFIGGRSATVAKDMAEKARGALVPPFEASIMVDPSGAFTTAAAMLAMVESRLKSHHGGSGLGGRKIVITGGTGPVGTTAGILAAQDGAKVVLAGHSSLSKTQGVCDELNKRHGVSVEAGDGSSDEAKEALMSDAEIVLNCAAAGVQILSNSQLAAAPKLLVAADANAVPPLGLEGVDVQADAAPIEGSGSGAIGIGALALGPLKSQVEQTLLERMRLSEKAEYFHYEHALEEARRNVD</sequence>
<dbReference type="Gene3D" id="3.40.50.720">
    <property type="entry name" value="NAD(P)-binding Rossmann-like Domain"/>
    <property type="match status" value="1"/>
</dbReference>
<dbReference type="GO" id="GO:0016491">
    <property type="term" value="F:oxidoreductase activity"/>
    <property type="evidence" value="ECO:0007669"/>
    <property type="project" value="UniProtKB-KW"/>
</dbReference>
<keyword evidence="1 3" id="KW-0560">Oxidoreductase</keyword>
<accession>A0ABV4TV51</accession>
<dbReference type="RefSeq" id="WP_373655978.1">
    <property type="nucleotide sequence ID" value="NZ_JBGUAW010000006.1"/>
</dbReference>
<dbReference type="InterPro" id="IPR036291">
    <property type="entry name" value="NAD(P)-bd_dom_sf"/>
</dbReference>
<evidence type="ECO:0000313" key="4">
    <source>
        <dbReference type="Proteomes" id="UP001575181"/>
    </source>
</evidence>
<comment type="caution">
    <text evidence="3">The sequence shown here is derived from an EMBL/GenBank/DDBJ whole genome shotgun (WGS) entry which is preliminary data.</text>
</comment>
<keyword evidence="4" id="KW-1185">Reference proteome</keyword>
<protein>
    <submittedName>
        <fullName evidence="3">NAD(P)-dependent methylenetetrahydromethanopterin dehydrogenase</fullName>
        <ecNumber evidence="3">1.5.1.-</ecNumber>
    </submittedName>
</protein>
<dbReference type="SUPFAM" id="SSF51735">
    <property type="entry name" value="NAD(P)-binding Rossmann-fold domains"/>
    <property type="match status" value="1"/>
</dbReference>
<dbReference type="SUPFAM" id="SSF53223">
    <property type="entry name" value="Aminoacid dehydrogenase-like, N-terminal domain"/>
    <property type="match status" value="1"/>
</dbReference>